<protein>
    <submittedName>
        <fullName evidence="1">Uncharacterized protein</fullName>
    </submittedName>
</protein>
<comment type="caution">
    <text evidence="1">The sequence shown here is derived from an EMBL/GenBank/DDBJ whole genome shotgun (WGS) entry which is preliminary data.</text>
</comment>
<gene>
    <name evidence="1" type="ORF">SEMRO_636_G179310.1</name>
</gene>
<evidence type="ECO:0000313" key="1">
    <source>
        <dbReference type="EMBL" id="CAB9514170.1"/>
    </source>
</evidence>
<dbReference type="Proteomes" id="UP001153069">
    <property type="component" value="Unassembled WGS sequence"/>
</dbReference>
<sequence>MFLACKNHKQHMKLKRTNLTGHSKQIEATMNCTQTIECARGFEPGACASLFPEESSKLFKAAEIHGYCGISRGGKDGVYNILKESKKRDIRGDRKLFAVYERLREQRGASLPEGGIPIKVVAHVPSGERLVGVFYPKDQRIVLLGLGDYDGKILV</sequence>
<evidence type="ECO:0000313" key="2">
    <source>
        <dbReference type="Proteomes" id="UP001153069"/>
    </source>
</evidence>
<dbReference type="EMBL" id="CAICTM010000635">
    <property type="protein sequence ID" value="CAB9514170.1"/>
    <property type="molecule type" value="Genomic_DNA"/>
</dbReference>
<reference evidence="1" key="1">
    <citation type="submission" date="2020-06" db="EMBL/GenBank/DDBJ databases">
        <authorList>
            <consortium name="Plant Systems Biology data submission"/>
        </authorList>
    </citation>
    <scope>NUCLEOTIDE SEQUENCE</scope>
    <source>
        <strain evidence="1">D6</strain>
    </source>
</reference>
<organism evidence="1 2">
    <name type="scientific">Seminavis robusta</name>
    <dbReference type="NCBI Taxonomy" id="568900"/>
    <lineage>
        <taxon>Eukaryota</taxon>
        <taxon>Sar</taxon>
        <taxon>Stramenopiles</taxon>
        <taxon>Ochrophyta</taxon>
        <taxon>Bacillariophyta</taxon>
        <taxon>Bacillariophyceae</taxon>
        <taxon>Bacillariophycidae</taxon>
        <taxon>Naviculales</taxon>
        <taxon>Naviculaceae</taxon>
        <taxon>Seminavis</taxon>
    </lineage>
</organism>
<keyword evidence="2" id="KW-1185">Reference proteome</keyword>
<proteinExistence type="predicted"/>
<accession>A0A9N8E5E1</accession>
<name>A0A9N8E5E1_9STRA</name>
<dbReference type="AlphaFoldDB" id="A0A9N8E5E1"/>